<dbReference type="eggNOG" id="KOG3548">
    <property type="taxonomic scope" value="Eukaryota"/>
</dbReference>
<feature type="compositionally biased region" description="Basic residues" evidence="1">
    <location>
        <begin position="731"/>
        <end position="743"/>
    </location>
</feature>
<dbReference type="CDD" id="cd04508">
    <property type="entry name" value="Tudor_SF"/>
    <property type="match status" value="1"/>
</dbReference>
<feature type="compositionally biased region" description="Pro residues" evidence="1">
    <location>
        <begin position="171"/>
        <end position="195"/>
    </location>
</feature>
<feature type="compositionally biased region" description="Low complexity" evidence="1">
    <location>
        <begin position="84"/>
        <end position="96"/>
    </location>
</feature>
<name>A0A0L0S934_ALLM3</name>
<evidence type="ECO:0000256" key="1">
    <source>
        <dbReference type="SAM" id="MobiDB-lite"/>
    </source>
</evidence>
<dbReference type="Gene3D" id="2.30.30.140">
    <property type="match status" value="1"/>
</dbReference>
<feature type="compositionally biased region" description="Low complexity" evidence="1">
    <location>
        <begin position="145"/>
        <end position="154"/>
    </location>
</feature>
<feature type="compositionally biased region" description="Low complexity" evidence="1">
    <location>
        <begin position="245"/>
        <end position="263"/>
    </location>
</feature>
<feature type="compositionally biased region" description="Polar residues" evidence="1">
    <location>
        <begin position="74"/>
        <end position="83"/>
    </location>
</feature>
<dbReference type="InterPro" id="IPR001357">
    <property type="entry name" value="BRCT_dom"/>
</dbReference>
<feature type="domain" description="BRCT" evidence="2">
    <location>
        <begin position="538"/>
        <end position="651"/>
    </location>
</feature>
<dbReference type="EMBL" id="GG745333">
    <property type="protein sequence ID" value="KNE58946.1"/>
    <property type="molecule type" value="Genomic_DNA"/>
</dbReference>
<dbReference type="STRING" id="578462.A0A0L0S934"/>
<dbReference type="PROSITE" id="PS50172">
    <property type="entry name" value="BRCT"/>
    <property type="match status" value="1"/>
</dbReference>
<feature type="region of interest" description="Disordered" evidence="1">
    <location>
        <begin position="393"/>
        <end position="453"/>
    </location>
</feature>
<dbReference type="CDD" id="cd17745">
    <property type="entry name" value="BRCT_p53bp1_rpt1"/>
    <property type="match status" value="1"/>
</dbReference>
<feature type="region of interest" description="Disordered" evidence="1">
    <location>
        <begin position="723"/>
        <end position="749"/>
    </location>
</feature>
<dbReference type="PANTHER" id="PTHR48125:SF10">
    <property type="entry name" value="OS12G0136300 PROTEIN"/>
    <property type="match status" value="1"/>
</dbReference>
<feature type="compositionally biased region" description="Acidic residues" evidence="1">
    <location>
        <begin position="420"/>
        <end position="436"/>
    </location>
</feature>
<feature type="compositionally biased region" description="Basic and acidic residues" evidence="1">
    <location>
        <begin position="393"/>
        <end position="404"/>
    </location>
</feature>
<dbReference type="AlphaFoldDB" id="A0A0L0S934"/>
<evidence type="ECO:0000313" key="4">
    <source>
        <dbReference type="Proteomes" id="UP000054350"/>
    </source>
</evidence>
<dbReference type="SUPFAM" id="SSF63748">
    <property type="entry name" value="Tudor/PWWP/MBT"/>
    <property type="match status" value="1"/>
</dbReference>
<keyword evidence="4" id="KW-1185">Reference proteome</keyword>
<feature type="region of interest" description="Disordered" evidence="1">
    <location>
        <begin position="1"/>
        <end position="268"/>
    </location>
</feature>
<dbReference type="Proteomes" id="UP000054350">
    <property type="component" value="Unassembled WGS sequence"/>
</dbReference>
<dbReference type="OrthoDB" id="129353at2759"/>
<dbReference type="InterPro" id="IPR036420">
    <property type="entry name" value="BRCT_dom_sf"/>
</dbReference>
<feature type="compositionally biased region" description="Pro residues" evidence="1">
    <location>
        <begin position="208"/>
        <end position="218"/>
    </location>
</feature>
<reference evidence="3 4" key="1">
    <citation type="submission" date="2009-11" db="EMBL/GenBank/DDBJ databases">
        <title>Annotation of Allomyces macrogynus ATCC 38327.</title>
        <authorList>
            <consortium name="The Broad Institute Genome Sequencing Platform"/>
            <person name="Russ C."/>
            <person name="Cuomo C."/>
            <person name="Burger G."/>
            <person name="Gray M.W."/>
            <person name="Holland P.W.H."/>
            <person name="King N."/>
            <person name="Lang F.B.F."/>
            <person name="Roger A.J."/>
            <person name="Ruiz-Trillo I."/>
            <person name="Young S.K."/>
            <person name="Zeng Q."/>
            <person name="Gargeya S."/>
            <person name="Fitzgerald M."/>
            <person name="Haas B."/>
            <person name="Abouelleil A."/>
            <person name="Alvarado L."/>
            <person name="Arachchi H.M."/>
            <person name="Berlin A."/>
            <person name="Chapman S.B."/>
            <person name="Gearin G."/>
            <person name="Goldberg J."/>
            <person name="Griggs A."/>
            <person name="Gujja S."/>
            <person name="Hansen M."/>
            <person name="Heiman D."/>
            <person name="Howarth C."/>
            <person name="Larimer J."/>
            <person name="Lui A."/>
            <person name="MacDonald P.J.P."/>
            <person name="McCowen C."/>
            <person name="Montmayeur A."/>
            <person name="Murphy C."/>
            <person name="Neiman D."/>
            <person name="Pearson M."/>
            <person name="Priest M."/>
            <person name="Roberts A."/>
            <person name="Saif S."/>
            <person name="Shea T."/>
            <person name="Sisk P."/>
            <person name="Stolte C."/>
            <person name="Sykes S."/>
            <person name="Wortman J."/>
            <person name="Nusbaum C."/>
            <person name="Birren B."/>
        </authorList>
    </citation>
    <scope>NUCLEOTIDE SEQUENCE [LARGE SCALE GENOMIC DNA]</scope>
    <source>
        <strain evidence="3 4">ATCC 38327</strain>
    </source>
</reference>
<reference evidence="4" key="2">
    <citation type="submission" date="2009-11" db="EMBL/GenBank/DDBJ databases">
        <title>The Genome Sequence of Allomyces macrogynus strain ATCC 38327.</title>
        <authorList>
            <consortium name="The Broad Institute Genome Sequencing Platform"/>
            <person name="Russ C."/>
            <person name="Cuomo C."/>
            <person name="Shea T."/>
            <person name="Young S.K."/>
            <person name="Zeng Q."/>
            <person name="Koehrsen M."/>
            <person name="Haas B."/>
            <person name="Borodovsky M."/>
            <person name="Guigo R."/>
            <person name="Alvarado L."/>
            <person name="Berlin A."/>
            <person name="Borenstein D."/>
            <person name="Chen Z."/>
            <person name="Engels R."/>
            <person name="Freedman E."/>
            <person name="Gellesch M."/>
            <person name="Goldberg J."/>
            <person name="Griggs A."/>
            <person name="Gujja S."/>
            <person name="Heiman D."/>
            <person name="Hepburn T."/>
            <person name="Howarth C."/>
            <person name="Jen D."/>
            <person name="Larson L."/>
            <person name="Lewis B."/>
            <person name="Mehta T."/>
            <person name="Park D."/>
            <person name="Pearson M."/>
            <person name="Roberts A."/>
            <person name="Saif S."/>
            <person name="Shenoy N."/>
            <person name="Sisk P."/>
            <person name="Stolte C."/>
            <person name="Sykes S."/>
            <person name="Walk T."/>
            <person name="White J."/>
            <person name="Yandava C."/>
            <person name="Burger G."/>
            <person name="Gray M.W."/>
            <person name="Holland P.W.H."/>
            <person name="King N."/>
            <person name="Lang F.B.F."/>
            <person name="Roger A.J."/>
            <person name="Ruiz-Trillo I."/>
            <person name="Lander E."/>
            <person name="Nusbaum C."/>
        </authorList>
    </citation>
    <scope>NUCLEOTIDE SEQUENCE [LARGE SCALE GENOMIC DNA]</scope>
    <source>
        <strain evidence="4">ATCC 38327</strain>
    </source>
</reference>
<protein>
    <recommendedName>
        <fullName evidence="2">BRCT domain-containing protein</fullName>
    </recommendedName>
</protein>
<proteinExistence type="predicted"/>
<accession>A0A0L0S934</accession>
<evidence type="ECO:0000313" key="3">
    <source>
        <dbReference type="EMBL" id="KNE58946.1"/>
    </source>
</evidence>
<dbReference type="VEuPathDB" id="FungiDB:AMAG_04478"/>
<dbReference type="InterPro" id="IPR047249">
    <property type="entry name" value="BRCT_p53bp1-like_rpt1"/>
</dbReference>
<sequence length="800" mass="85786">MTPARPPEPAAGSSRLASTRRPSPPTDKRVEKSPCPPARPAKRSRDHDSGSLFLTQLAKRARASPAPAPAPASVQTVSRSDLVTPTSMAPATTSSTPHRRSRPPPPATPPALDDMGGNSLPLDVIHALHEGDGGETAGNTDDPTRAAAVAASAAIEDDATASVPALEQPVPARPAPSSPSRPAPPSPLRPAPPKTQTPRATRSRRLRNPPPPPAPPAAPTAAHAPPSPDTPEAVGPGRSLRSTRARQAAASSAPNAQQPAPGALKRALASHPPAIPATYAIDQLVWAKWPKSKHFHAAKVRQIVSRTNTFKVRLVDGGTAAFLPASDLRPYHAPAHGDHACARESAAKSRALAVTVVESADDADDEYHVEFHRSRKRVRKYVPFEAVLVSEEQMRQVDERRPAPDVDLVPVDEKRVPVDEEREEVEESRENEDMEDQPAPPSPPRPATTRATVKKHDGAMIAPMSTPIRSDVRHKKLAGLGPCRPGPISNRIPVVEVTITTLPGRSPVLGSVSKKSNALAAKRRAVTFANELVKPPPRREPILTGLLFVITMSGADDGWAMVGLPERFEPAPAKFGRDRVIELVEKHGGRIVYDLDDAEVGRAPFICLATVPKRTPKYLFALARGMPCLSCQWILVCDAQKKRVDMDLYRLPNGYSLDLQAPLSAVMRAACMQGVTVAIADGFEYLDEWTRILRAAGAMLVDSAAAATYWLVSNDFDPDAATSDTDPVIGARRRGRRGSRRKVEHGPAAAASSPARWGAICVTVEWAIQCLINQRIVNPHDHVAVYQPQVVGRGRDGASD</sequence>
<dbReference type="SUPFAM" id="SSF52113">
    <property type="entry name" value="BRCT domain"/>
    <property type="match status" value="2"/>
</dbReference>
<dbReference type="Gene3D" id="3.40.50.10190">
    <property type="entry name" value="BRCT domain"/>
    <property type="match status" value="2"/>
</dbReference>
<evidence type="ECO:0000259" key="2">
    <source>
        <dbReference type="PROSITE" id="PS50172"/>
    </source>
</evidence>
<organism evidence="3 4">
    <name type="scientific">Allomyces macrogynus (strain ATCC 38327)</name>
    <name type="common">Allomyces javanicus var. macrogynus</name>
    <dbReference type="NCBI Taxonomy" id="578462"/>
    <lineage>
        <taxon>Eukaryota</taxon>
        <taxon>Fungi</taxon>
        <taxon>Fungi incertae sedis</taxon>
        <taxon>Blastocladiomycota</taxon>
        <taxon>Blastocladiomycetes</taxon>
        <taxon>Blastocladiales</taxon>
        <taxon>Blastocladiaceae</taxon>
        <taxon>Allomyces</taxon>
    </lineage>
</organism>
<dbReference type="PANTHER" id="PTHR48125">
    <property type="entry name" value="LP07818P1"/>
    <property type="match status" value="1"/>
</dbReference>
<gene>
    <name evidence="3" type="ORF">AMAG_04478</name>
</gene>